<dbReference type="InterPro" id="IPR005301">
    <property type="entry name" value="MOB_kinase_act_fam"/>
</dbReference>
<keyword evidence="1" id="KW-0862">Zinc</keyword>
<feature type="binding site" evidence="1">
    <location>
        <position position="176"/>
    </location>
    <ligand>
        <name>Zn(2+)</name>
        <dbReference type="ChEBI" id="CHEBI:29105"/>
    </ligand>
</feature>
<dbReference type="SUPFAM" id="SSF101152">
    <property type="entry name" value="Mob1/phocein"/>
    <property type="match status" value="1"/>
</dbReference>
<feature type="binding site" evidence="1">
    <location>
        <position position="181"/>
    </location>
    <ligand>
        <name>Zn(2+)</name>
        <dbReference type="ChEBI" id="CHEBI:29105"/>
    </ligand>
</feature>
<accession>A0A167HDX0</accession>
<dbReference type="AlphaFoldDB" id="A0A167HDX0"/>
<feature type="binding site" evidence="1">
    <location>
        <position position="96"/>
    </location>
    <ligand>
        <name>Zn(2+)</name>
        <dbReference type="ChEBI" id="CHEBI:29105"/>
    </ligand>
</feature>
<dbReference type="EMBL" id="KV417322">
    <property type="protein sequence ID" value="KZO91522.1"/>
    <property type="molecule type" value="Genomic_DNA"/>
</dbReference>
<name>A0A167HDX0_CALVF</name>
<reference evidence="2 3" key="1">
    <citation type="journal article" date="2016" name="Mol. Biol. Evol.">
        <title>Comparative Genomics of Early-Diverging Mushroom-Forming Fungi Provides Insights into the Origins of Lignocellulose Decay Capabilities.</title>
        <authorList>
            <person name="Nagy L.G."/>
            <person name="Riley R."/>
            <person name="Tritt A."/>
            <person name="Adam C."/>
            <person name="Daum C."/>
            <person name="Floudas D."/>
            <person name="Sun H."/>
            <person name="Yadav J.S."/>
            <person name="Pangilinan J."/>
            <person name="Larsson K.H."/>
            <person name="Matsuura K."/>
            <person name="Barry K."/>
            <person name="Labutti K."/>
            <person name="Kuo R."/>
            <person name="Ohm R.A."/>
            <person name="Bhattacharya S.S."/>
            <person name="Shirouzu T."/>
            <person name="Yoshinaga Y."/>
            <person name="Martin F.M."/>
            <person name="Grigoriev I.V."/>
            <person name="Hibbett D.S."/>
        </authorList>
    </citation>
    <scope>NUCLEOTIDE SEQUENCE [LARGE SCALE GENOMIC DNA]</scope>
    <source>
        <strain evidence="2 3">TUFC12733</strain>
    </source>
</reference>
<keyword evidence="1" id="KW-0479">Metal-binding</keyword>
<feature type="non-terminal residue" evidence="2">
    <location>
        <position position="219"/>
    </location>
</feature>
<evidence type="ECO:0000256" key="1">
    <source>
        <dbReference type="PIRSR" id="PIRSR605301-1"/>
    </source>
</evidence>
<evidence type="ECO:0000313" key="3">
    <source>
        <dbReference type="Proteomes" id="UP000076738"/>
    </source>
</evidence>
<dbReference type="STRING" id="1330018.A0A167HDX0"/>
<keyword evidence="3" id="KW-1185">Reference proteome</keyword>
<dbReference type="OrthoDB" id="10262609at2759"/>
<proteinExistence type="predicted"/>
<dbReference type="InterPro" id="IPR036703">
    <property type="entry name" value="MOB_kinase_act_sf"/>
</dbReference>
<sequence>MGEVLLTRLYPGTPLAHAFPAPSTPPSLASIDSAFELQEYLALLLRYDTHAVEELTKLPTGGDGEEVEKWAWVYEQIRRLVEDMNYPLITRLQEDCTRAGCPEMRANEWTYLCSAHGSSQSTMGQCCAIDYILHTMDHITATLNSPKNFPSRLSIPQTSQRHLSAIARRLARVFGHAYFHHREVFEESEVEHSVYARFNALVRTYDDILEPEFLMIPST</sequence>
<organism evidence="2 3">
    <name type="scientific">Calocera viscosa (strain TUFC12733)</name>
    <dbReference type="NCBI Taxonomy" id="1330018"/>
    <lineage>
        <taxon>Eukaryota</taxon>
        <taxon>Fungi</taxon>
        <taxon>Dikarya</taxon>
        <taxon>Basidiomycota</taxon>
        <taxon>Agaricomycotina</taxon>
        <taxon>Dacrymycetes</taxon>
        <taxon>Dacrymycetales</taxon>
        <taxon>Dacrymycetaceae</taxon>
        <taxon>Calocera</taxon>
    </lineage>
</organism>
<dbReference type="PANTHER" id="PTHR22599">
    <property type="entry name" value="MPS ONE BINDER KINASE ACTIVATOR-LIKE MOB"/>
    <property type="match status" value="1"/>
</dbReference>
<dbReference type="Proteomes" id="UP000076738">
    <property type="component" value="Unassembled WGS sequence"/>
</dbReference>
<protein>
    <submittedName>
        <fullName evidence="2">Mob1/phocein</fullName>
    </submittedName>
</protein>
<dbReference type="Gene3D" id="1.20.140.30">
    <property type="entry name" value="MOB kinase activator"/>
    <property type="match status" value="1"/>
</dbReference>
<dbReference type="SMART" id="SM01388">
    <property type="entry name" value="Mob1_phocein"/>
    <property type="match status" value="1"/>
</dbReference>
<gene>
    <name evidence="2" type="ORF">CALVIDRAFT_488985</name>
</gene>
<evidence type="ECO:0000313" key="2">
    <source>
        <dbReference type="EMBL" id="KZO91522.1"/>
    </source>
</evidence>
<feature type="binding site" evidence="1">
    <location>
        <position position="101"/>
    </location>
    <ligand>
        <name>Zn(2+)</name>
        <dbReference type="ChEBI" id="CHEBI:29105"/>
    </ligand>
</feature>
<dbReference type="Pfam" id="PF03637">
    <property type="entry name" value="Mob1_phocein"/>
    <property type="match status" value="1"/>
</dbReference>